<dbReference type="Pfam" id="PF00150">
    <property type="entry name" value="Cellulase"/>
    <property type="match status" value="1"/>
</dbReference>
<dbReference type="STRING" id="1121256.SAMN02746089_02528"/>
<protein>
    <recommendedName>
        <fullName evidence="15">Exo-1,3-beta-glucanase D</fullName>
    </recommendedName>
</protein>
<dbReference type="GO" id="GO:0008422">
    <property type="term" value="F:beta-glucosidase activity"/>
    <property type="evidence" value="ECO:0007669"/>
    <property type="project" value="TreeGrafter"/>
</dbReference>
<evidence type="ECO:0000313" key="19">
    <source>
        <dbReference type="Proteomes" id="UP000184088"/>
    </source>
</evidence>
<evidence type="ECO:0000256" key="10">
    <source>
        <dbReference type="ARBA" id="ARBA00023277"/>
    </source>
</evidence>
<keyword evidence="5" id="KW-0735">Signal-anchor</keyword>
<dbReference type="PANTHER" id="PTHR31297:SF34">
    <property type="entry name" value="GLUCAN 1,3-BETA-GLUCOSIDASE 2"/>
    <property type="match status" value="1"/>
</dbReference>
<evidence type="ECO:0000256" key="3">
    <source>
        <dbReference type="ARBA" id="ARBA00022692"/>
    </source>
</evidence>
<keyword evidence="7" id="KW-0136">Cellulose degradation</keyword>
<dbReference type="Proteomes" id="UP000184088">
    <property type="component" value="Unassembled WGS sequence"/>
</dbReference>
<evidence type="ECO:0000256" key="13">
    <source>
        <dbReference type="ARBA" id="ARBA00023326"/>
    </source>
</evidence>
<keyword evidence="4 16" id="KW-0378">Hydrolase</keyword>
<evidence type="ECO:0000256" key="6">
    <source>
        <dbReference type="ARBA" id="ARBA00022989"/>
    </source>
</evidence>
<evidence type="ECO:0000256" key="8">
    <source>
        <dbReference type="ARBA" id="ARBA00023136"/>
    </source>
</evidence>
<keyword evidence="10" id="KW-0119">Carbohydrate metabolism</keyword>
<dbReference type="InterPro" id="IPR001547">
    <property type="entry name" value="Glyco_hydro_5"/>
</dbReference>
<keyword evidence="12" id="KW-0961">Cell wall biogenesis/degradation</keyword>
<accession>A0A1M5EDY9</accession>
<dbReference type="InterPro" id="IPR017853">
    <property type="entry name" value="GH"/>
</dbReference>
<dbReference type="RefSeq" id="WP_073346114.1">
    <property type="nucleotide sequence ID" value="NZ_FQVH01000044.1"/>
</dbReference>
<proteinExistence type="inferred from homology"/>
<evidence type="ECO:0000256" key="7">
    <source>
        <dbReference type="ARBA" id="ARBA00023001"/>
    </source>
</evidence>
<feature type="domain" description="Glycoside hydrolase family 5" evidence="17">
    <location>
        <begin position="51"/>
        <end position="315"/>
    </location>
</feature>
<name>A0A1M5EDY9_9THEO</name>
<evidence type="ECO:0000256" key="11">
    <source>
        <dbReference type="ARBA" id="ARBA00023295"/>
    </source>
</evidence>
<evidence type="ECO:0000256" key="15">
    <source>
        <dbReference type="ARBA" id="ARBA00041260"/>
    </source>
</evidence>
<keyword evidence="13" id="KW-0624">Polysaccharide degradation</keyword>
<evidence type="ECO:0000313" key="18">
    <source>
        <dbReference type="EMBL" id="SHF77449.1"/>
    </source>
</evidence>
<dbReference type="GO" id="GO:0071555">
    <property type="term" value="P:cell wall organization"/>
    <property type="evidence" value="ECO:0007669"/>
    <property type="project" value="UniProtKB-KW"/>
</dbReference>
<dbReference type="PROSITE" id="PS00659">
    <property type="entry name" value="GLYCOSYL_HYDROL_F5"/>
    <property type="match status" value="1"/>
</dbReference>
<evidence type="ECO:0000256" key="1">
    <source>
        <dbReference type="ARBA" id="ARBA00004401"/>
    </source>
</evidence>
<evidence type="ECO:0000256" key="5">
    <source>
        <dbReference type="ARBA" id="ARBA00022968"/>
    </source>
</evidence>
<evidence type="ECO:0000256" key="12">
    <source>
        <dbReference type="ARBA" id="ARBA00023316"/>
    </source>
</evidence>
<evidence type="ECO:0000256" key="9">
    <source>
        <dbReference type="ARBA" id="ARBA00023180"/>
    </source>
</evidence>
<dbReference type="OrthoDB" id="9800475at2"/>
<reference evidence="18 19" key="1">
    <citation type="submission" date="2016-11" db="EMBL/GenBank/DDBJ databases">
        <authorList>
            <person name="Jaros S."/>
            <person name="Januszkiewicz K."/>
            <person name="Wedrychowicz H."/>
        </authorList>
    </citation>
    <scope>NUCLEOTIDE SEQUENCE [LARGE SCALE GENOMIC DNA]</scope>
    <source>
        <strain evidence="18 19">DSM 17918</strain>
    </source>
</reference>
<evidence type="ECO:0000259" key="17">
    <source>
        <dbReference type="Pfam" id="PF00150"/>
    </source>
</evidence>
<keyword evidence="2" id="KW-1003">Cell membrane</keyword>
<keyword evidence="9" id="KW-0325">Glycoprotein</keyword>
<dbReference type="InterPro" id="IPR018087">
    <property type="entry name" value="Glyco_hydro_5_CS"/>
</dbReference>
<dbReference type="InterPro" id="IPR050386">
    <property type="entry name" value="Glycosyl_hydrolase_5"/>
</dbReference>
<keyword evidence="6" id="KW-1133">Transmembrane helix</keyword>
<evidence type="ECO:0000256" key="14">
    <source>
        <dbReference type="ARBA" id="ARBA00037126"/>
    </source>
</evidence>
<sequence>MNKEKKIRGVNLGGWLVLEKWMTPSLFEGLKAVDETTFCQELGPKAEERLRKHWETFITEEDFKWLANVDINAVRIPVGHWIFGDTKPYVGAIDVLDWAVKTASRYGIGVLLDLHAAPGCQNGFDNGGIMGVMEWHKHPENVARSLDVIERLAQRYAVYDNVIGVELLNEPRWDVPEDILKDYYIRGYERVRKHMNEDVAVVIHDGFRPLIWDGFMSEPEFSNVILDTHMYQCFTDEDKNKDVLGHVEKALKRKEELYEIGRQLPTYVGEWSLGLDGNSLRGLSTFQKEAAMRAFGSSQLLGYENAAGWFFWSYKIEVDSNNEWKCQWDFRECVKRGWLPHRYI</sequence>
<dbReference type="Gene3D" id="3.20.20.80">
    <property type="entry name" value="Glycosidases"/>
    <property type="match status" value="1"/>
</dbReference>
<keyword evidence="19" id="KW-1185">Reference proteome</keyword>
<evidence type="ECO:0000256" key="4">
    <source>
        <dbReference type="ARBA" id="ARBA00022801"/>
    </source>
</evidence>
<keyword evidence="11 16" id="KW-0326">Glycosidase</keyword>
<dbReference type="EMBL" id="FQVH01000044">
    <property type="protein sequence ID" value="SHF77449.1"/>
    <property type="molecule type" value="Genomic_DNA"/>
</dbReference>
<keyword evidence="8" id="KW-0472">Membrane</keyword>
<dbReference type="GO" id="GO:0009986">
    <property type="term" value="C:cell surface"/>
    <property type="evidence" value="ECO:0007669"/>
    <property type="project" value="TreeGrafter"/>
</dbReference>
<evidence type="ECO:0000256" key="2">
    <source>
        <dbReference type="ARBA" id="ARBA00022475"/>
    </source>
</evidence>
<dbReference type="GO" id="GO:0030245">
    <property type="term" value="P:cellulose catabolic process"/>
    <property type="evidence" value="ECO:0007669"/>
    <property type="project" value="UniProtKB-KW"/>
</dbReference>
<comment type="function">
    <text evidence="14">Glucosidase involved in the degradation of cellulosic biomass. Active on lichenan.</text>
</comment>
<comment type="similarity">
    <text evidence="16">Belongs to the glycosyl hydrolase 5 (cellulase A) family.</text>
</comment>
<gene>
    <name evidence="18" type="ORF">SAMN02746089_02528</name>
</gene>
<dbReference type="SUPFAM" id="SSF51445">
    <property type="entry name" value="(Trans)glycosidases"/>
    <property type="match status" value="1"/>
</dbReference>
<dbReference type="GO" id="GO:0005576">
    <property type="term" value="C:extracellular region"/>
    <property type="evidence" value="ECO:0007669"/>
    <property type="project" value="TreeGrafter"/>
</dbReference>
<dbReference type="PANTHER" id="PTHR31297">
    <property type="entry name" value="GLUCAN ENDO-1,6-BETA-GLUCOSIDASE B"/>
    <property type="match status" value="1"/>
</dbReference>
<organism evidence="18 19">
    <name type="scientific">Caldanaerobius fijiensis DSM 17918</name>
    <dbReference type="NCBI Taxonomy" id="1121256"/>
    <lineage>
        <taxon>Bacteria</taxon>
        <taxon>Bacillati</taxon>
        <taxon>Bacillota</taxon>
        <taxon>Clostridia</taxon>
        <taxon>Thermoanaerobacterales</taxon>
        <taxon>Thermoanaerobacteraceae</taxon>
        <taxon>Caldanaerobius</taxon>
    </lineage>
</organism>
<dbReference type="AlphaFoldDB" id="A0A1M5EDY9"/>
<evidence type="ECO:0000256" key="16">
    <source>
        <dbReference type="RuleBase" id="RU361153"/>
    </source>
</evidence>
<keyword evidence="3" id="KW-0812">Transmembrane</keyword>
<comment type="subcellular location">
    <subcellularLocation>
        <location evidence="1">Cell membrane</location>
        <topology evidence="1">Single-pass type II membrane protein</topology>
    </subcellularLocation>
</comment>
<dbReference type="GO" id="GO:0005886">
    <property type="term" value="C:plasma membrane"/>
    <property type="evidence" value="ECO:0007669"/>
    <property type="project" value="UniProtKB-SubCell"/>
</dbReference>